<dbReference type="GO" id="GO:0004693">
    <property type="term" value="F:cyclin-dependent protein serine/threonine kinase activity"/>
    <property type="evidence" value="ECO:0007669"/>
    <property type="project" value="UniProtKB-EC"/>
</dbReference>
<evidence type="ECO:0000256" key="10">
    <source>
        <dbReference type="PROSITE-ProRule" id="PRU10141"/>
    </source>
</evidence>
<evidence type="ECO:0000256" key="6">
    <source>
        <dbReference type="ARBA" id="ARBA00022777"/>
    </source>
</evidence>
<feature type="compositionally biased region" description="Pro residues" evidence="11">
    <location>
        <begin position="511"/>
        <end position="531"/>
    </location>
</feature>
<evidence type="ECO:0000313" key="13">
    <source>
        <dbReference type="EMBL" id="GAQ83713.1"/>
    </source>
</evidence>
<organism evidence="13 14">
    <name type="scientific">Klebsormidium nitens</name>
    <name type="common">Green alga</name>
    <name type="synonym">Ulothrix nitens</name>
    <dbReference type="NCBI Taxonomy" id="105231"/>
    <lineage>
        <taxon>Eukaryota</taxon>
        <taxon>Viridiplantae</taxon>
        <taxon>Streptophyta</taxon>
        <taxon>Klebsormidiophyceae</taxon>
        <taxon>Klebsormidiales</taxon>
        <taxon>Klebsormidiaceae</taxon>
        <taxon>Klebsormidium</taxon>
    </lineage>
</organism>
<dbReference type="OrthoDB" id="1732493at2759"/>
<evidence type="ECO:0000256" key="4">
    <source>
        <dbReference type="ARBA" id="ARBA00022679"/>
    </source>
</evidence>
<feature type="domain" description="Protein kinase" evidence="12">
    <location>
        <begin position="195"/>
        <end position="478"/>
    </location>
</feature>
<dbReference type="InterPro" id="IPR017441">
    <property type="entry name" value="Protein_kinase_ATP_BS"/>
</dbReference>
<dbReference type="PANTHER" id="PTHR24056:SF171">
    <property type="entry name" value="CYCLIN-DEPENDENT KINASE 20"/>
    <property type="match status" value="1"/>
</dbReference>
<feature type="compositionally biased region" description="Basic and acidic residues" evidence="11">
    <location>
        <begin position="1"/>
        <end position="20"/>
    </location>
</feature>
<dbReference type="Gene3D" id="1.10.510.10">
    <property type="entry name" value="Transferase(Phosphotransferase) domain 1"/>
    <property type="match status" value="1"/>
</dbReference>
<dbReference type="InterPro" id="IPR050108">
    <property type="entry name" value="CDK"/>
</dbReference>
<reference evidence="13 14" key="1">
    <citation type="journal article" date="2014" name="Nat. Commun.">
        <title>Klebsormidium flaccidum genome reveals primary factors for plant terrestrial adaptation.</title>
        <authorList>
            <person name="Hori K."/>
            <person name="Maruyama F."/>
            <person name="Fujisawa T."/>
            <person name="Togashi T."/>
            <person name="Yamamoto N."/>
            <person name="Seo M."/>
            <person name="Sato S."/>
            <person name="Yamada T."/>
            <person name="Mori H."/>
            <person name="Tajima N."/>
            <person name="Moriyama T."/>
            <person name="Ikeuchi M."/>
            <person name="Watanabe M."/>
            <person name="Wada H."/>
            <person name="Kobayashi K."/>
            <person name="Saito M."/>
            <person name="Masuda T."/>
            <person name="Sasaki-Sekimoto Y."/>
            <person name="Mashiguchi K."/>
            <person name="Awai K."/>
            <person name="Shimojima M."/>
            <person name="Masuda S."/>
            <person name="Iwai M."/>
            <person name="Nobusawa T."/>
            <person name="Narise T."/>
            <person name="Kondo S."/>
            <person name="Saito H."/>
            <person name="Sato R."/>
            <person name="Murakawa M."/>
            <person name="Ihara Y."/>
            <person name="Oshima-Yamada Y."/>
            <person name="Ohtaka K."/>
            <person name="Satoh M."/>
            <person name="Sonobe K."/>
            <person name="Ishii M."/>
            <person name="Ohtani R."/>
            <person name="Kanamori-Sato M."/>
            <person name="Honoki R."/>
            <person name="Miyazaki D."/>
            <person name="Mochizuki H."/>
            <person name="Umetsu J."/>
            <person name="Higashi K."/>
            <person name="Shibata D."/>
            <person name="Kamiya Y."/>
            <person name="Sato N."/>
            <person name="Nakamura Y."/>
            <person name="Tabata S."/>
            <person name="Ida S."/>
            <person name="Kurokawa K."/>
            <person name="Ohta H."/>
        </authorList>
    </citation>
    <scope>NUCLEOTIDE SEQUENCE [LARGE SCALE GENOMIC DNA]</scope>
    <source>
        <strain evidence="13 14">NIES-2285</strain>
    </source>
</reference>
<dbReference type="Pfam" id="PF00069">
    <property type="entry name" value="Pkinase"/>
    <property type="match status" value="1"/>
</dbReference>
<dbReference type="Gene3D" id="3.30.200.20">
    <property type="entry name" value="Phosphorylase Kinase, domain 1"/>
    <property type="match status" value="1"/>
</dbReference>
<feature type="region of interest" description="Disordered" evidence="11">
    <location>
        <begin position="1"/>
        <end position="30"/>
    </location>
</feature>
<feature type="binding site" evidence="10">
    <location>
        <position position="224"/>
    </location>
    <ligand>
        <name>ATP</name>
        <dbReference type="ChEBI" id="CHEBI:30616"/>
    </ligand>
</feature>
<comment type="catalytic activity">
    <reaction evidence="8">
        <text>L-threonyl-[protein] + ATP = O-phospho-L-threonyl-[protein] + ADP + H(+)</text>
        <dbReference type="Rhea" id="RHEA:46608"/>
        <dbReference type="Rhea" id="RHEA-COMP:11060"/>
        <dbReference type="Rhea" id="RHEA-COMP:11605"/>
        <dbReference type="ChEBI" id="CHEBI:15378"/>
        <dbReference type="ChEBI" id="CHEBI:30013"/>
        <dbReference type="ChEBI" id="CHEBI:30616"/>
        <dbReference type="ChEBI" id="CHEBI:61977"/>
        <dbReference type="ChEBI" id="CHEBI:456216"/>
        <dbReference type="EC" id="2.7.11.22"/>
    </reaction>
</comment>
<evidence type="ECO:0000256" key="11">
    <source>
        <dbReference type="SAM" id="MobiDB-lite"/>
    </source>
</evidence>
<dbReference type="EMBL" id="DF237108">
    <property type="protein sequence ID" value="GAQ83713.1"/>
    <property type="molecule type" value="Genomic_DNA"/>
</dbReference>
<dbReference type="GO" id="GO:0005524">
    <property type="term" value="F:ATP binding"/>
    <property type="evidence" value="ECO:0007669"/>
    <property type="project" value="UniProtKB-UniRule"/>
</dbReference>
<dbReference type="FunFam" id="3.30.200.20:FF:000042">
    <property type="entry name" value="Aurora kinase A"/>
    <property type="match status" value="1"/>
</dbReference>
<keyword evidence="14" id="KW-1185">Reference proteome</keyword>
<evidence type="ECO:0000313" key="14">
    <source>
        <dbReference type="Proteomes" id="UP000054558"/>
    </source>
</evidence>
<feature type="region of interest" description="Disordered" evidence="11">
    <location>
        <begin position="484"/>
        <end position="540"/>
    </location>
</feature>
<dbReference type="PROSITE" id="PS00107">
    <property type="entry name" value="PROTEIN_KINASE_ATP"/>
    <property type="match status" value="1"/>
</dbReference>
<dbReference type="EC" id="2.7.11.22" evidence="2"/>
<evidence type="ECO:0000256" key="2">
    <source>
        <dbReference type="ARBA" id="ARBA00012425"/>
    </source>
</evidence>
<dbReference type="STRING" id="105231.A0A1Y1HZV5"/>
<evidence type="ECO:0000259" key="12">
    <source>
        <dbReference type="PROSITE" id="PS50011"/>
    </source>
</evidence>
<dbReference type="FunFam" id="1.10.510.10:FF:000624">
    <property type="entry name" value="Mitogen-activated protein kinase"/>
    <property type="match status" value="1"/>
</dbReference>
<proteinExistence type="inferred from homology"/>
<evidence type="ECO:0000256" key="8">
    <source>
        <dbReference type="ARBA" id="ARBA00047811"/>
    </source>
</evidence>
<sequence length="540" mass="59017">MSDDGPSRPRIGELHAEKPYEGLTEQSGRQKASLAVPWVPETALDCGVSSESSSLDIAFIDSQGPGLNVDLDWEACCDDSDEGESERGDAQRLFRRVGPGVEDDITAGCGHQNVEDRWFGGGIANGANGGLEDSLEEGGEGEGAFESGCSGRVVHKSQRDVHKSVDIRDADWWRDVPIDLSDWPDSQRYACHEKYEVSERIGEGTFGAVYKAKRKEDGAIVALKKCFKRRLVMGQVENLMREVHALERVDHPNVVKLLDHYKMGSALILIFEFCPADLAQLLRNSEAPLDEAAVKGWFIQLLRGIAACHSAGIMHRDLKPANLLIASDGTLKVADFGLAREYVADDDRLYTHTVATRWYRAPELLYGACRYGPAVDMWAAGCIFAELLTGKPLFPGDHDIDQLNRVIRTLGTADDATWPGVSALPDYGKILFAPCERVSWPGLVPGGSPGAIELLDGLIRYDPASRLTAREALEHRYFKEDPLPLSPADLTVPPPGASPNTDEDWELFSPISPPPLSPPYLPDEIPTPPAHATPGIHNDP</sequence>
<comment type="catalytic activity">
    <reaction evidence="9">
        <text>L-seryl-[protein] + ATP = O-phospho-L-seryl-[protein] + ADP + H(+)</text>
        <dbReference type="Rhea" id="RHEA:17989"/>
        <dbReference type="Rhea" id="RHEA-COMP:9863"/>
        <dbReference type="Rhea" id="RHEA-COMP:11604"/>
        <dbReference type="ChEBI" id="CHEBI:15378"/>
        <dbReference type="ChEBI" id="CHEBI:29999"/>
        <dbReference type="ChEBI" id="CHEBI:30616"/>
        <dbReference type="ChEBI" id="CHEBI:83421"/>
        <dbReference type="ChEBI" id="CHEBI:456216"/>
        <dbReference type="EC" id="2.7.11.22"/>
    </reaction>
</comment>
<dbReference type="PROSITE" id="PS50011">
    <property type="entry name" value="PROTEIN_KINASE_DOM"/>
    <property type="match status" value="1"/>
</dbReference>
<dbReference type="GO" id="GO:0005634">
    <property type="term" value="C:nucleus"/>
    <property type="evidence" value="ECO:0000318"/>
    <property type="project" value="GO_Central"/>
</dbReference>
<dbReference type="GO" id="GO:0004674">
    <property type="term" value="F:protein serine/threonine kinase activity"/>
    <property type="evidence" value="ECO:0000318"/>
    <property type="project" value="GO_Central"/>
</dbReference>
<keyword evidence="7 10" id="KW-0067">ATP-binding</keyword>
<dbReference type="OMA" id="MEHCACG"/>
<dbReference type="PROSITE" id="PS00108">
    <property type="entry name" value="PROTEIN_KINASE_ST"/>
    <property type="match status" value="1"/>
</dbReference>
<name>A0A1Y1HZV5_KLENI</name>
<dbReference type="InterPro" id="IPR000719">
    <property type="entry name" value="Prot_kinase_dom"/>
</dbReference>
<comment type="similarity">
    <text evidence="1">Belongs to the protein kinase superfamily. CMGC Ser/Thr protein kinase family. CDC2/CDKX subfamily.</text>
</comment>
<evidence type="ECO:0000256" key="1">
    <source>
        <dbReference type="ARBA" id="ARBA00006485"/>
    </source>
</evidence>
<evidence type="ECO:0000256" key="7">
    <source>
        <dbReference type="ARBA" id="ARBA00022840"/>
    </source>
</evidence>
<keyword evidence="6 13" id="KW-0418">Kinase</keyword>
<keyword evidence="5 10" id="KW-0547">Nucleotide-binding</keyword>
<dbReference type="InterPro" id="IPR008271">
    <property type="entry name" value="Ser/Thr_kinase_AS"/>
</dbReference>
<keyword evidence="3" id="KW-0723">Serine/threonine-protein kinase</keyword>
<dbReference type="SUPFAM" id="SSF56112">
    <property type="entry name" value="Protein kinase-like (PK-like)"/>
    <property type="match status" value="1"/>
</dbReference>
<keyword evidence="4" id="KW-0808">Transferase</keyword>
<protein>
    <recommendedName>
        <fullName evidence="2">cyclin-dependent kinase</fullName>
        <ecNumber evidence="2">2.7.11.22</ecNumber>
    </recommendedName>
</protein>
<dbReference type="PANTHER" id="PTHR24056">
    <property type="entry name" value="CELL DIVISION PROTEIN KINASE"/>
    <property type="match status" value="1"/>
</dbReference>
<evidence type="ECO:0000256" key="5">
    <source>
        <dbReference type="ARBA" id="ARBA00022741"/>
    </source>
</evidence>
<dbReference type="InterPro" id="IPR011009">
    <property type="entry name" value="Kinase-like_dom_sf"/>
</dbReference>
<evidence type="ECO:0000256" key="9">
    <source>
        <dbReference type="ARBA" id="ARBA00048367"/>
    </source>
</evidence>
<accession>A0A1Y1HZV5</accession>
<dbReference type="AlphaFoldDB" id="A0A1Y1HZV5"/>
<dbReference type="Proteomes" id="UP000054558">
    <property type="component" value="Unassembled WGS sequence"/>
</dbReference>
<evidence type="ECO:0000256" key="3">
    <source>
        <dbReference type="ARBA" id="ARBA00022527"/>
    </source>
</evidence>
<dbReference type="SMART" id="SM00220">
    <property type="entry name" value="S_TKc"/>
    <property type="match status" value="1"/>
</dbReference>
<gene>
    <name evidence="13" type="ORF">KFL_001590010</name>
</gene>